<sequence length="580" mass="65908">MASWKRRCLTSEENLDLVFESDEDDDCDDPEFTMDIESSDSDSDNDAEASHSEEPLDSLVPVAPPPSKAPRLDAWQWEDNDSADKVAKIPFAGTPGVKRTIQIAVGDSPTALSMFNALLGENFWQMLARHTNAYALEKQASSPDPSWFPTTPGEMKAYFALCILMSQVKKSRIQTYWSQRSVISTPFFASVMPRQRFWPLSRYLHLCDNSLPVDDDKLRKLRPVLDYVLKVFGESYCPGEGLAVDESLMKFRGRLSYIQFNPSKRVRFRIKFYKLCESSSRYCLNFSIYTGKSERTPATAGMLCSEAVVIDLVGDRLGNGHTIYTDNWYSSPLLFFHIKEAGSNAVGTVRVHRKNMPEELKKIKLQKGDCRSLFSRGPMAVTWRDKKPVTLLSTSHDATNLTDTGKQRKDNQPILKPQVVLDYNRGMGGVDRGDQQLASFPIMRRYAKGYKKIFYVMDIAVYNSYILCGKTTGKKSSYTGWKVDLAEQIVEETVLPGYKPRGKPTVGSLARTTLLPTWGKETFSERFRHHKYGVKKNDIQASALAEHATKEGHSASFDKREIPGTERHWRKRLHLKSWYI</sequence>
<evidence type="ECO:0000313" key="1">
    <source>
        <dbReference type="EMBL" id="KAG0431391.1"/>
    </source>
</evidence>
<reference evidence="1 2" key="1">
    <citation type="journal article" date="2020" name="Cell">
        <title>Large-Scale Comparative Analyses of Tick Genomes Elucidate Their Genetic Diversity and Vector Capacities.</title>
        <authorList>
            <consortium name="Tick Genome and Microbiome Consortium (TIGMIC)"/>
            <person name="Jia N."/>
            <person name="Wang J."/>
            <person name="Shi W."/>
            <person name="Du L."/>
            <person name="Sun Y."/>
            <person name="Zhan W."/>
            <person name="Jiang J.F."/>
            <person name="Wang Q."/>
            <person name="Zhang B."/>
            <person name="Ji P."/>
            <person name="Bell-Sakyi L."/>
            <person name="Cui X.M."/>
            <person name="Yuan T.T."/>
            <person name="Jiang B.G."/>
            <person name="Yang W.F."/>
            <person name="Lam T.T."/>
            <person name="Chang Q.C."/>
            <person name="Ding S.J."/>
            <person name="Wang X.J."/>
            <person name="Zhu J.G."/>
            <person name="Ruan X.D."/>
            <person name="Zhao L."/>
            <person name="Wei J.T."/>
            <person name="Ye R.Z."/>
            <person name="Que T.C."/>
            <person name="Du C.H."/>
            <person name="Zhou Y.H."/>
            <person name="Cheng J.X."/>
            <person name="Dai P.F."/>
            <person name="Guo W.B."/>
            <person name="Han X.H."/>
            <person name="Huang E.J."/>
            <person name="Li L.F."/>
            <person name="Wei W."/>
            <person name="Gao Y.C."/>
            <person name="Liu J.Z."/>
            <person name="Shao H.Z."/>
            <person name="Wang X."/>
            <person name="Wang C.C."/>
            <person name="Yang T.C."/>
            <person name="Huo Q.B."/>
            <person name="Li W."/>
            <person name="Chen H.Y."/>
            <person name="Chen S.E."/>
            <person name="Zhou L.G."/>
            <person name="Ni X.B."/>
            <person name="Tian J.H."/>
            <person name="Sheng Y."/>
            <person name="Liu T."/>
            <person name="Pan Y.S."/>
            <person name="Xia L.Y."/>
            <person name="Li J."/>
            <person name="Zhao F."/>
            <person name="Cao W.C."/>
        </authorList>
    </citation>
    <scope>NUCLEOTIDE SEQUENCE [LARGE SCALE GENOMIC DNA]</scope>
    <source>
        <strain evidence="1">Iper-2018</strain>
    </source>
</reference>
<name>A0AC60QBG5_IXOPE</name>
<comment type="caution">
    <text evidence="1">The sequence shown here is derived from an EMBL/GenBank/DDBJ whole genome shotgun (WGS) entry which is preliminary data.</text>
</comment>
<evidence type="ECO:0000313" key="2">
    <source>
        <dbReference type="Proteomes" id="UP000805193"/>
    </source>
</evidence>
<keyword evidence="2" id="KW-1185">Reference proteome</keyword>
<dbReference type="Proteomes" id="UP000805193">
    <property type="component" value="Unassembled WGS sequence"/>
</dbReference>
<dbReference type="EMBL" id="JABSTQ010009228">
    <property type="protein sequence ID" value="KAG0431391.1"/>
    <property type="molecule type" value="Genomic_DNA"/>
</dbReference>
<proteinExistence type="predicted"/>
<organism evidence="1 2">
    <name type="scientific">Ixodes persulcatus</name>
    <name type="common">Taiga tick</name>
    <dbReference type="NCBI Taxonomy" id="34615"/>
    <lineage>
        <taxon>Eukaryota</taxon>
        <taxon>Metazoa</taxon>
        <taxon>Ecdysozoa</taxon>
        <taxon>Arthropoda</taxon>
        <taxon>Chelicerata</taxon>
        <taxon>Arachnida</taxon>
        <taxon>Acari</taxon>
        <taxon>Parasitiformes</taxon>
        <taxon>Ixodida</taxon>
        <taxon>Ixodoidea</taxon>
        <taxon>Ixodidae</taxon>
        <taxon>Ixodinae</taxon>
        <taxon>Ixodes</taxon>
    </lineage>
</organism>
<gene>
    <name evidence="1" type="ORF">HPB47_021833</name>
</gene>
<accession>A0AC60QBG5</accession>
<protein>
    <submittedName>
        <fullName evidence="1">Uncharacterized protein</fullName>
    </submittedName>
</protein>